<feature type="transmembrane region" description="Helical" evidence="8">
    <location>
        <begin position="375"/>
        <end position="393"/>
    </location>
</feature>
<reference evidence="9" key="1">
    <citation type="journal article" date="1997" name="Nucleic Acids Res.">
        <title>tRNAscan-SE: a program for improved detection of transfer RNA genes in genomic sequence.</title>
        <authorList>
            <person name="Lowe T.M."/>
            <person name="Eddy S.R."/>
        </authorList>
    </citation>
    <scope>NUCLEOTIDE SEQUENCE [LARGE SCALE GENOMIC DNA]</scope>
</reference>
<organism evidence="9 10">
    <name type="scientific">Drosophila arizonae</name>
    <name type="common">Fruit fly</name>
    <dbReference type="NCBI Taxonomy" id="7263"/>
    <lineage>
        <taxon>Eukaryota</taxon>
        <taxon>Metazoa</taxon>
        <taxon>Ecdysozoa</taxon>
        <taxon>Arthropoda</taxon>
        <taxon>Hexapoda</taxon>
        <taxon>Insecta</taxon>
        <taxon>Pterygota</taxon>
        <taxon>Neoptera</taxon>
        <taxon>Endopterygota</taxon>
        <taxon>Diptera</taxon>
        <taxon>Brachycera</taxon>
        <taxon>Muscomorpha</taxon>
        <taxon>Ephydroidea</taxon>
        <taxon>Drosophilidae</taxon>
        <taxon>Drosophila</taxon>
    </lineage>
</organism>
<feature type="transmembrane region" description="Helical" evidence="8">
    <location>
        <begin position="337"/>
        <end position="355"/>
    </location>
</feature>
<feature type="transmembrane region" description="Helical" evidence="8">
    <location>
        <begin position="189"/>
        <end position="206"/>
    </location>
</feature>
<comment type="similarity">
    <text evidence="2">Belongs to the nucleotide-sugar transporter family. SLC35B subfamily.</text>
</comment>
<gene>
    <name evidence="10" type="primary">LOC108609180</name>
</gene>
<evidence type="ECO:0000256" key="6">
    <source>
        <dbReference type="ARBA" id="ARBA00023136"/>
    </source>
</evidence>
<keyword evidence="3" id="KW-0813">Transport</keyword>
<comment type="subcellular location">
    <subcellularLocation>
        <location evidence="1">Membrane</location>
        <topology evidence="1">Multi-pass membrane protein</topology>
    </subcellularLocation>
</comment>
<evidence type="ECO:0000256" key="2">
    <source>
        <dbReference type="ARBA" id="ARBA00010694"/>
    </source>
</evidence>
<evidence type="ECO:0000313" key="9">
    <source>
        <dbReference type="Proteomes" id="UP000694904"/>
    </source>
</evidence>
<feature type="transmembrane region" description="Helical" evidence="8">
    <location>
        <begin position="58"/>
        <end position="82"/>
    </location>
</feature>
<name>A0ABM1NN58_DROAR</name>
<evidence type="ECO:0000313" key="10">
    <source>
        <dbReference type="RefSeq" id="XP_017856394.1"/>
    </source>
</evidence>
<evidence type="ECO:0000256" key="1">
    <source>
        <dbReference type="ARBA" id="ARBA00004141"/>
    </source>
</evidence>
<evidence type="ECO:0000256" key="3">
    <source>
        <dbReference type="ARBA" id="ARBA00022448"/>
    </source>
</evidence>
<feature type="transmembrane region" description="Helical" evidence="8">
    <location>
        <begin position="430"/>
        <end position="448"/>
    </location>
</feature>
<keyword evidence="4 8" id="KW-0812">Transmembrane</keyword>
<feature type="transmembrane region" description="Helical" evidence="8">
    <location>
        <begin position="402"/>
        <end position="424"/>
    </location>
</feature>
<dbReference type="PANTHER" id="PTHR10778">
    <property type="entry name" value="SOLUTE CARRIER FAMILY 35 MEMBER B"/>
    <property type="match status" value="1"/>
</dbReference>
<feature type="transmembrane region" description="Helical" evidence="8">
    <location>
        <begin position="274"/>
        <end position="293"/>
    </location>
</feature>
<feature type="transmembrane region" description="Helical" evidence="8">
    <location>
        <begin position="145"/>
        <end position="165"/>
    </location>
</feature>
<evidence type="ECO:0000256" key="5">
    <source>
        <dbReference type="ARBA" id="ARBA00022989"/>
    </source>
</evidence>
<keyword evidence="5 8" id="KW-1133">Transmembrane helix</keyword>
<dbReference type="PANTHER" id="PTHR10778:SF13">
    <property type="entry name" value="ADENOSINE 3'-PHOSPHO 5'-PHOSPHOSULFATE TRANSPORTER 1"/>
    <property type="match status" value="1"/>
</dbReference>
<sequence length="468" mass="52662">MHVYKMGNRTPELIICSFLVASLLVIHFFTDLLRASLAGSYALDVTLSQLIESQSSEYAWLLKLLVNCFGYSCVFVPGYLIYKYVQRTNYLERGNKTFLHTAINMCITGNSNYESVDVIHLASSSSSGAAMERDRPSKRTSSQEAVQLLWCFGGLMVSYLTWGVLQEKIMTQHYQNFAGESAKFKDSQFLVFANRMLAFFVALGYLQWQPATTRHRAPLYKYSYASFSNIMSAWFQYEALKFVNFPTQVLAKSCKIIPVMLMGKIMSKAKYESYEYVTALLISLGMIFFMTGSADSNKASGVTTLTGIFLLSMYMIFDSFTANWQGSLFKSYGMTSIQMMCGVNLFSTIFTGASLSMQGGFMDSLAFATEHPKFVFDMVILSICSAVGQLFIYHTIDVFGPVVFTIIMTVRQAVAIMLSCFIYQHSITMLGIFGVLIVFAAIFLRVYCNQQLRAKRKRAEANKPKTAV</sequence>
<keyword evidence="6 8" id="KW-0472">Membrane</keyword>
<evidence type="ECO:0000256" key="8">
    <source>
        <dbReference type="SAM" id="Phobius"/>
    </source>
</evidence>
<dbReference type="Pfam" id="PF08449">
    <property type="entry name" value="UAA"/>
    <property type="match status" value="1"/>
</dbReference>
<proteinExistence type="inferred from homology"/>
<dbReference type="RefSeq" id="XP_017856394.1">
    <property type="nucleotide sequence ID" value="XM_018000905.1"/>
</dbReference>
<protein>
    <recommendedName>
        <fullName evidence="7">Adenosine 3'-phospho 5'-phosphosulfate transporter 1</fullName>
    </recommendedName>
</protein>
<keyword evidence="9" id="KW-1185">Reference proteome</keyword>
<accession>A0ABM1NN58</accession>
<feature type="transmembrane region" description="Helical" evidence="8">
    <location>
        <begin position="299"/>
        <end position="317"/>
    </location>
</feature>
<evidence type="ECO:0000256" key="7">
    <source>
        <dbReference type="ARBA" id="ARBA00039668"/>
    </source>
</evidence>
<dbReference type="Proteomes" id="UP000694904">
    <property type="component" value="Chromosome 2"/>
</dbReference>
<reference evidence="9" key="2">
    <citation type="journal article" date="2016" name="G3 (Bethesda)">
        <title>Genome Evolution in Three Species of Cactophilic Drosophila.</title>
        <authorList>
            <person name="Sanchez-Flores A."/>
            <person name="Penazola F."/>
            <person name="Carpinteyro-Ponce J."/>
            <person name="Nazario-Yepiz N."/>
            <person name="Abreu-Goodger C."/>
            <person name="Machado C.A."/>
            <person name="Markow T.A."/>
        </authorList>
    </citation>
    <scope>NUCLEOTIDE SEQUENCE [LARGE SCALE GENOMIC DNA]</scope>
</reference>
<dbReference type="GeneID" id="108609180"/>
<evidence type="ECO:0000256" key="4">
    <source>
        <dbReference type="ARBA" id="ARBA00022692"/>
    </source>
</evidence>
<dbReference type="InterPro" id="IPR013657">
    <property type="entry name" value="SCL35B1-4/HUT1"/>
</dbReference>
<reference evidence="10" key="3">
    <citation type="submission" date="2025-08" db="UniProtKB">
        <authorList>
            <consortium name="RefSeq"/>
        </authorList>
    </citation>
    <scope>IDENTIFICATION</scope>
    <source>
        <tissue evidence="10">Whole organism</tissue>
    </source>
</reference>